<evidence type="ECO:0000259" key="11">
    <source>
        <dbReference type="PROSITE" id="PS01033"/>
    </source>
</evidence>
<evidence type="ECO:0000313" key="13">
    <source>
        <dbReference type="EMBL" id="MBC3538998.1"/>
    </source>
</evidence>
<dbReference type="Pfam" id="PF00042">
    <property type="entry name" value="Globin"/>
    <property type="match status" value="1"/>
</dbReference>
<keyword evidence="14" id="KW-1185">Reference proteome</keyword>
<evidence type="ECO:0000256" key="10">
    <source>
        <dbReference type="RuleBase" id="RU000356"/>
    </source>
</evidence>
<dbReference type="InterPro" id="IPR017938">
    <property type="entry name" value="Riboflavin_synthase-like_b-brl"/>
</dbReference>
<feature type="domain" description="FAD-binding FR-type" evidence="12">
    <location>
        <begin position="151"/>
        <end position="262"/>
    </location>
</feature>
<comment type="caution">
    <text evidence="13">The sequence shown here is derived from an EMBL/GenBank/DDBJ whole genome shotgun (WGS) entry which is preliminary data.</text>
</comment>
<dbReference type="SUPFAM" id="SSF63380">
    <property type="entry name" value="Riboflavin synthase domain-like"/>
    <property type="match status" value="1"/>
</dbReference>
<evidence type="ECO:0000256" key="8">
    <source>
        <dbReference type="ARBA" id="ARBA00048649"/>
    </source>
</evidence>
<dbReference type="NCBIfam" id="NF009805">
    <property type="entry name" value="PRK13289.1"/>
    <property type="match status" value="1"/>
</dbReference>
<comment type="similarity">
    <text evidence="1">In the C-terminal section; belongs to the flavoprotein pyridine nucleotide cytochrome reductase family.</text>
</comment>
<dbReference type="SUPFAM" id="SSF52343">
    <property type="entry name" value="Ferredoxin reductase-like, C-terminal NADP-linked domain"/>
    <property type="match status" value="1"/>
</dbReference>
<dbReference type="PROSITE" id="PS01033">
    <property type="entry name" value="GLOBIN"/>
    <property type="match status" value="1"/>
</dbReference>
<feature type="domain" description="Globin" evidence="11">
    <location>
        <begin position="1"/>
        <end position="137"/>
    </location>
</feature>
<dbReference type="PROSITE" id="PS51384">
    <property type="entry name" value="FAD_FR"/>
    <property type="match status" value="1"/>
</dbReference>
<dbReference type="PANTHER" id="PTHR43396">
    <property type="entry name" value="FLAVOHEMOPROTEIN"/>
    <property type="match status" value="1"/>
</dbReference>
<evidence type="ECO:0000256" key="9">
    <source>
        <dbReference type="ARBA" id="ARBA00049433"/>
    </source>
</evidence>
<protein>
    <recommendedName>
        <fullName evidence="2">nitric oxide dioxygenase</fullName>
        <ecNumber evidence="2">1.14.12.17</ecNumber>
    </recommendedName>
</protein>
<comment type="catalytic activity">
    <reaction evidence="8">
        <text>2 nitric oxide + NADH + 2 O2 = 2 nitrate + NAD(+) + H(+)</text>
        <dbReference type="Rhea" id="RHEA:19469"/>
        <dbReference type="ChEBI" id="CHEBI:15378"/>
        <dbReference type="ChEBI" id="CHEBI:15379"/>
        <dbReference type="ChEBI" id="CHEBI:16480"/>
        <dbReference type="ChEBI" id="CHEBI:17632"/>
        <dbReference type="ChEBI" id="CHEBI:57540"/>
        <dbReference type="ChEBI" id="CHEBI:57945"/>
        <dbReference type="EC" id="1.14.12.17"/>
    </reaction>
</comment>
<organism evidence="13 14">
    <name type="scientific">Rufibacter sediminis</name>
    <dbReference type="NCBI Taxonomy" id="2762756"/>
    <lineage>
        <taxon>Bacteria</taxon>
        <taxon>Pseudomonadati</taxon>
        <taxon>Bacteroidota</taxon>
        <taxon>Cytophagia</taxon>
        <taxon>Cytophagales</taxon>
        <taxon>Hymenobacteraceae</taxon>
        <taxon>Rufibacter</taxon>
    </lineage>
</organism>
<comment type="similarity">
    <text evidence="10">Belongs to the globin family.</text>
</comment>
<dbReference type="InterPro" id="IPR000971">
    <property type="entry name" value="Globin"/>
</dbReference>
<keyword evidence="10" id="KW-0813">Transport</keyword>
<evidence type="ECO:0000256" key="1">
    <source>
        <dbReference type="ARBA" id="ARBA00006401"/>
    </source>
</evidence>
<evidence type="ECO:0000256" key="5">
    <source>
        <dbReference type="ARBA" id="ARBA00022723"/>
    </source>
</evidence>
<dbReference type="EMBL" id="JACOAF010000011">
    <property type="protein sequence ID" value="MBC3538998.1"/>
    <property type="molecule type" value="Genomic_DNA"/>
</dbReference>
<name>A0ABR6VP86_9BACT</name>
<dbReference type="EC" id="1.14.12.17" evidence="2"/>
<proteinExistence type="inferred from homology"/>
<evidence type="ECO:0000256" key="4">
    <source>
        <dbReference type="ARBA" id="ARBA00022621"/>
    </source>
</evidence>
<keyword evidence="4 10" id="KW-0561">Oxygen transport</keyword>
<dbReference type="SUPFAM" id="SSF46458">
    <property type="entry name" value="Globin-like"/>
    <property type="match status" value="1"/>
</dbReference>
<dbReference type="Gene3D" id="2.40.30.10">
    <property type="entry name" value="Translation factors"/>
    <property type="match status" value="1"/>
</dbReference>
<dbReference type="PANTHER" id="PTHR43396:SF3">
    <property type="entry name" value="FLAVOHEMOPROTEIN"/>
    <property type="match status" value="1"/>
</dbReference>
<reference evidence="13 14" key="1">
    <citation type="journal article" date="2019" name="Int. J. Syst. Evol. Microbiol.">
        <title>Rufibacter sediminis sp. nov., isolated from freshwater lake sediment.</title>
        <authorList>
            <person name="Qu J.H."/>
            <person name="Zhang L.J."/>
            <person name="Fu Y.H."/>
            <person name="Li H.F."/>
        </authorList>
    </citation>
    <scope>NUCLEOTIDE SEQUENCE [LARGE SCALE GENOMIC DNA]</scope>
    <source>
        <strain evidence="13 14">H-1</strain>
    </source>
</reference>
<comment type="catalytic activity">
    <reaction evidence="9">
        <text>2 nitric oxide + NADPH + 2 O2 = 2 nitrate + NADP(+) + H(+)</text>
        <dbReference type="Rhea" id="RHEA:19465"/>
        <dbReference type="ChEBI" id="CHEBI:15378"/>
        <dbReference type="ChEBI" id="CHEBI:15379"/>
        <dbReference type="ChEBI" id="CHEBI:16480"/>
        <dbReference type="ChEBI" id="CHEBI:17632"/>
        <dbReference type="ChEBI" id="CHEBI:57783"/>
        <dbReference type="ChEBI" id="CHEBI:58349"/>
        <dbReference type="EC" id="1.14.12.17"/>
    </reaction>
</comment>
<evidence type="ECO:0000259" key="12">
    <source>
        <dbReference type="PROSITE" id="PS51384"/>
    </source>
</evidence>
<gene>
    <name evidence="13" type="primary">hmpA</name>
    <name evidence="13" type="ORF">H7U12_04855</name>
</gene>
<dbReference type="InterPro" id="IPR039261">
    <property type="entry name" value="FNR_nucleotide-bd"/>
</dbReference>
<accession>A0ABR6VP86</accession>
<keyword evidence="6" id="KW-0408">Iron</keyword>
<keyword evidence="5" id="KW-0479">Metal-binding</keyword>
<keyword evidence="13" id="KW-0560">Oxidoreductase</keyword>
<dbReference type="CDD" id="cd14779">
    <property type="entry name" value="FHP_Ae-globin-like"/>
    <property type="match status" value="1"/>
</dbReference>
<dbReference type="GO" id="GO:0008941">
    <property type="term" value="F:nitric oxide dioxygenase NAD(P)H activity"/>
    <property type="evidence" value="ECO:0007669"/>
    <property type="project" value="UniProtKB-EC"/>
</dbReference>
<dbReference type="Pfam" id="PF00175">
    <property type="entry name" value="NAD_binding_1"/>
    <property type="match status" value="1"/>
</dbReference>
<dbReference type="CDD" id="cd06184">
    <property type="entry name" value="flavohem_like_fad_nad_binding"/>
    <property type="match status" value="1"/>
</dbReference>
<dbReference type="InterPro" id="IPR001433">
    <property type="entry name" value="OxRdtase_FAD/NAD-bd"/>
</dbReference>
<dbReference type="Proteomes" id="UP000659698">
    <property type="component" value="Unassembled WGS sequence"/>
</dbReference>
<dbReference type="InterPro" id="IPR009050">
    <property type="entry name" value="Globin-like_sf"/>
</dbReference>
<dbReference type="RefSeq" id="WP_186633792.1">
    <property type="nucleotide sequence ID" value="NZ_JACOAF010000011.1"/>
</dbReference>
<evidence type="ECO:0000256" key="7">
    <source>
        <dbReference type="ARBA" id="ARBA00023027"/>
    </source>
</evidence>
<keyword evidence="3 10" id="KW-0349">Heme</keyword>
<keyword evidence="7" id="KW-0520">NAD</keyword>
<dbReference type="InterPro" id="IPR017927">
    <property type="entry name" value="FAD-bd_FR_type"/>
</dbReference>
<evidence type="ECO:0000313" key="14">
    <source>
        <dbReference type="Proteomes" id="UP000659698"/>
    </source>
</evidence>
<dbReference type="InterPro" id="IPR012292">
    <property type="entry name" value="Globin/Proto"/>
</dbReference>
<evidence type="ECO:0000256" key="6">
    <source>
        <dbReference type="ARBA" id="ARBA00023004"/>
    </source>
</evidence>
<dbReference type="Gene3D" id="3.40.50.80">
    <property type="entry name" value="Nucleotide-binding domain of ferredoxin-NADP reductase (FNR) module"/>
    <property type="match status" value="1"/>
</dbReference>
<dbReference type="Gene3D" id="1.10.490.10">
    <property type="entry name" value="Globins"/>
    <property type="match status" value="1"/>
</dbReference>
<evidence type="ECO:0000256" key="3">
    <source>
        <dbReference type="ARBA" id="ARBA00022617"/>
    </source>
</evidence>
<evidence type="ECO:0000256" key="2">
    <source>
        <dbReference type="ARBA" id="ARBA00012229"/>
    </source>
</evidence>
<sequence>MTTEQKELVRGTVPILREHGVALTTYFYDRMLTHNPELRNVFNSANQRTGAQPTALAMSVLAYAEHIDNPSVLAQAVSRIANKHVSLDIRPEQYAIVGKHLLASIGEVLGEAASPALLEAWGAAYGQLADLMIGAEAGLYSATVAKEGGWSGWRPFSVQRKVKESEEITSFYLYPSDGGKVADFLPGQYISVRLFVPKLKVFQPRQYSLSCAPNGEYYRISVKKEQGNRERPEGFVSHLLHTRIQEGDIVEVTPPAGDFTLDLSKPTPLVFISGGVGLTPFMGMLEYLIQSGKGMARPITWVHGCRGYAVHAFRDTVRELSRSHGAMSVHTFYDRIEKETEDDHYEGYVDLNKVKDAIVPGADYYICGPGVFIKKHFEYLRAKGVEPQAIHFEEFGPAILVVK</sequence>